<dbReference type="SUPFAM" id="SSF46966">
    <property type="entry name" value="Spectrin repeat"/>
    <property type="match status" value="1"/>
</dbReference>
<sequence length="136" mass="15416">MLDYRKVLFGTNMISIEALPKIIDSTQLTSDLDGTLPYDHSSWLETRLAVEEFAWQAADLLDRLDDLQEDLARNDFADDVSGAKHKIDLHNEMKKQIMKAPVEDIDLLGEEIDKPLVQPENISTGSVRKNACFLNE</sequence>
<dbReference type="GO" id="GO:0019898">
    <property type="term" value="C:extrinsic component of membrane"/>
    <property type="evidence" value="ECO:0007669"/>
    <property type="project" value="TreeGrafter"/>
</dbReference>
<dbReference type="GO" id="GO:0005737">
    <property type="term" value="C:cytoplasm"/>
    <property type="evidence" value="ECO:0007669"/>
    <property type="project" value="TreeGrafter"/>
</dbReference>
<dbReference type="PANTHER" id="PTHR22826:SF106">
    <property type="entry name" value="TRIO, ISOFORM A"/>
    <property type="match status" value="1"/>
</dbReference>
<dbReference type="EMBL" id="CAKOFQ010007049">
    <property type="protein sequence ID" value="CAH1988714.1"/>
    <property type="molecule type" value="Genomic_DNA"/>
</dbReference>
<comment type="caution">
    <text evidence="2">The sequence shown here is derived from an EMBL/GenBank/DDBJ whole genome shotgun (WGS) entry which is preliminary data.</text>
</comment>
<dbReference type="AlphaFoldDB" id="A0A9P0L6U2"/>
<evidence type="ECO:0000313" key="3">
    <source>
        <dbReference type="Proteomes" id="UP001152888"/>
    </source>
</evidence>
<evidence type="ECO:0000313" key="2">
    <source>
        <dbReference type="EMBL" id="CAH1988714.1"/>
    </source>
</evidence>
<gene>
    <name evidence="2" type="ORF">ACAOBT_LOCUS18629</name>
</gene>
<dbReference type="GO" id="GO:0007411">
    <property type="term" value="P:axon guidance"/>
    <property type="evidence" value="ECO:0007669"/>
    <property type="project" value="TreeGrafter"/>
</dbReference>
<evidence type="ECO:0000256" key="1">
    <source>
        <dbReference type="ARBA" id="ARBA00022658"/>
    </source>
</evidence>
<dbReference type="OrthoDB" id="6722225at2759"/>
<accession>A0A9P0L6U2</accession>
<protein>
    <submittedName>
        <fullName evidence="2">Uncharacterized protein</fullName>
    </submittedName>
</protein>
<dbReference type="InterPro" id="IPR051336">
    <property type="entry name" value="RhoGEF_Guanine_NuclExch_SF"/>
</dbReference>
<dbReference type="GO" id="GO:0005085">
    <property type="term" value="F:guanyl-nucleotide exchange factor activity"/>
    <property type="evidence" value="ECO:0007669"/>
    <property type="project" value="UniProtKB-KW"/>
</dbReference>
<dbReference type="Gene3D" id="1.20.58.60">
    <property type="match status" value="1"/>
</dbReference>
<keyword evidence="3" id="KW-1185">Reference proteome</keyword>
<organism evidence="2 3">
    <name type="scientific">Acanthoscelides obtectus</name>
    <name type="common">Bean weevil</name>
    <name type="synonym">Bruchus obtectus</name>
    <dbReference type="NCBI Taxonomy" id="200917"/>
    <lineage>
        <taxon>Eukaryota</taxon>
        <taxon>Metazoa</taxon>
        <taxon>Ecdysozoa</taxon>
        <taxon>Arthropoda</taxon>
        <taxon>Hexapoda</taxon>
        <taxon>Insecta</taxon>
        <taxon>Pterygota</taxon>
        <taxon>Neoptera</taxon>
        <taxon>Endopterygota</taxon>
        <taxon>Coleoptera</taxon>
        <taxon>Polyphaga</taxon>
        <taxon>Cucujiformia</taxon>
        <taxon>Chrysomeloidea</taxon>
        <taxon>Chrysomelidae</taxon>
        <taxon>Bruchinae</taxon>
        <taxon>Bruchini</taxon>
        <taxon>Acanthoscelides</taxon>
    </lineage>
</organism>
<name>A0A9P0L6U2_ACAOB</name>
<reference evidence="2" key="1">
    <citation type="submission" date="2022-03" db="EMBL/GenBank/DDBJ databases">
        <authorList>
            <person name="Sayadi A."/>
        </authorList>
    </citation>
    <scope>NUCLEOTIDE SEQUENCE</scope>
</reference>
<dbReference type="PANTHER" id="PTHR22826">
    <property type="entry name" value="RHO GUANINE EXCHANGE FACTOR-RELATED"/>
    <property type="match status" value="1"/>
</dbReference>
<keyword evidence="1" id="KW-0344">Guanine-nucleotide releasing factor</keyword>
<proteinExistence type="predicted"/>
<dbReference type="Proteomes" id="UP001152888">
    <property type="component" value="Unassembled WGS sequence"/>
</dbReference>